<proteinExistence type="predicted"/>
<reference evidence="2 3" key="1">
    <citation type="journal article" date="2014" name="Agronomy (Basel)">
        <title>A Draft Genome Sequence for Ensete ventricosum, the Drought-Tolerant Tree Against Hunger.</title>
        <authorList>
            <person name="Harrison J."/>
            <person name="Moore K.A."/>
            <person name="Paszkiewicz K."/>
            <person name="Jones T."/>
            <person name="Grant M."/>
            <person name="Ambacheew D."/>
            <person name="Muzemil S."/>
            <person name="Studholme D.J."/>
        </authorList>
    </citation>
    <scope>NUCLEOTIDE SEQUENCE [LARGE SCALE GENOMIC DNA]</scope>
</reference>
<dbReference type="Proteomes" id="UP000287651">
    <property type="component" value="Unassembled WGS sequence"/>
</dbReference>
<sequence>MSLRCRGGATVVAEGVGTTGSGEWLAGDEGTAKGGGCGSCYGRKGGKEDYGSGSSGWKSHRKQRRLDERAAIVAGSWQRRQARNPKRAVAEESDRGGGDSGREALEEGSGGGERDMVADDRSRGQRRAWLRQRKEKVAGSDKGCGSERAAGSGKDCGSGRVEGSDEEAREEGEEGAVGAAAEEGIASGRGKDSEGRREEEIVAGGRGEDSDD</sequence>
<accession>A0A427A414</accession>
<gene>
    <name evidence="2" type="ORF">B296_00007890</name>
</gene>
<feature type="compositionally biased region" description="Basic residues" evidence="1">
    <location>
        <begin position="124"/>
        <end position="134"/>
    </location>
</feature>
<comment type="caution">
    <text evidence="2">The sequence shown here is derived from an EMBL/GenBank/DDBJ whole genome shotgun (WGS) entry which is preliminary data.</text>
</comment>
<evidence type="ECO:0000256" key="1">
    <source>
        <dbReference type="SAM" id="MobiDB-lite"/>
    </source>
</evidence>
<name>A0A427A414_ENSVE</name>
<feature type="compositionally biased region" description="Basic and acidic residues" evidence="1">
    <location>
        <begin position="189"/>
        <end position="200"/>
    </location>
</feature>
<protein>
    <submittedName>
        <fullName evidence="2">Uncharacterized protein</fullName>
    </submittedName>
</protein>
<evidence type="ECO:0000313" key="3">
    <source>
        <dbReference type="Proteomes" id="UP000287651"/>
    </source>
</evidence>
<dbReference type="AlphaFoldDB" id="A0A427A414"/>
<feature type="compositionally biased region" description="Low complexity" evidence="1">
    <location>
        <begin position="176"/>
        <end position="188"/>
    </location>
</feature>
<feature type="compositionally biased region" description="Basic and acidic residues" evidence="1">
    <location>
        <begin position="112"/>
        <end position="123"/>
    </location>
</feature>
<organism evidence="2 3">
    <name type="scientific">Ensete ventricosum</name>
    <name type="common">Abyssinian banana</name>
    <name type="synonym">Musa ensete</name>
    <dbReference type="NCBI Taxonomy" id="4639"/>
    <lineage>
        <taxon>Eukaryota</taxon>
        <taxon>Viridiplantae</taxon>
        <taxon>Streptophyta</taxon>
        <taxon>Embryophyta</taxon>
        <taxon>Tracheophyta</taxon>
        <taxon>Spermatophyta</taxon>
        <taxon>Magnoliopsida</taxon>
        <taxon>Liliopsida</taxon>
        <taxon>Zingiberales</taxon>
        <taxon>Musaceae</taxon>
        <taxon>Ensete</taxon>
    </lineage>
</organism>
<feature type="region of interest" description="Disordered" evidence="1">
    <location>
        <begin position="18"/>
        <end position="212"/>
    </location>
</feature>
<feature type="compositionally biased region" description="Acidic residues" evidence="1">
    <location>
        <begin position="164"/>
        <end position="174"/>
    </location>
</feature>
<dbReference type="EMBL" id="AMZH03003845">
    <property type="protein sequence ID" value="RRT70985.1"/>
    <property type="molecule type" value="Genomic_DNA"/>
</dbReference>
<feature type="compositionally biased region" description="Basic and acidic residues" evidence="1">
    <location>
        <begin position="88"/>
        <end position="105"/>
    </location>
</feature>
<evidence type="ECO:0000313" key="2">
    <source>
        <dbReference type="EMBL" id="RRT70985.1"/>
    </source>
</evidence>